<name>A0A175W6K0_9PEZI</name>
<protein>
    <submittedName>
        <fullName evidence="2">Uncharacterized protein</fullName>
    </submittedName>
</protein>
<feature type="compositionally biased region" description="Basic and acidic residues" evidence="1">
    <location>
        <begin position="17"/>
        <end position="27"/>
    </location>
</feature>
<feature type="compositionally biased region" description="Basic residues" evidence="1">
    <location>
        <begin position="466"/>
        <end position="475"/>
    </location>
</feature>
<dbReference type="VEuPathDB" id="FungiDB:MMYC01_203227"/>
<dbReference type="EMBL" id="LCTW02000091">
    <property type="protein sequence ID" value="KXX79283.1"/>
    <property type="molecule type" value="Genomic_DNA"/>
</dbReference>
<dbReference type="OrthoDB" id="5238042at2759"/>
<feature type="region of interest" description="Disordered" evidence="1">
    <location>
        <begin position="77"/>
        <end position="108"/>
    </location>
</feature>
<gene>
    <name evidence="2" type="ORF">MMYC01_203227</name>
</gene>
<feature type="region of interest" description="Disordered" evidence="1">
    <location>
        <begin position="497"/>
        <end position="547"/>
    </location>
</feature>
<feature type="compositionally biased region" description="Basic and acidic residues" evidence="1">
    <location>
        <begin position="178"/>
        <end position="202"/>
    </location>
</feature>
<sequence>MDQDDSPESASPPHRGRILDRGIDRRALPASFSSNLGRKRLPPSKAMPNRSVRSMVYLFERSLSDLHDLGVGRTQGASEAASRVDDADGEANNYRSLDNNNVADNSHRDLSQQSCPMFAIPAVSPVRVGYVGGYSLTLLKHKSYFNNRPLVRCLDEYHKEDRRNIPKLGGRGRGSVTKSRENQKAGAYDRRANKFPSKRREASSPIQQLDDLMNEIIALQGLANPSSPDLWERRYPEEVEAFWGGVRSQLWIDEDEIHAVRSESVRESAGQDTLEEENKSHDLEPSVSAGPVPDPPDPDPEHIFPPCPSWLPPPVPIAPRACAPSSDYSRESQRDSTDSSLEFFPGPAPDYPLWDQPSPLSSPTLGAFVPRTPNIFDIHADMYPDPELPASGVIPTDRHGDPAPWLPILAGYSNHGDKHSRYSSGSSSSSRGTGPWIRPPTWRAPLFMRIPSSPLSLQLPTPPASRPKRGHDRYRHRQQYNHKISTFTFATSAAATTATSSSKRSSIGHNNEARRASTAMRSTCSGSSTDLSRWSRPQYSAVTGRRLTTEEKLSELDAFLSSPVKRK</sequence>
<feature type="region of interest" description="Disordered" evidence="1">
    <location>
        <begin position="262"/>
        <end position="301"/>
    </location>
</feature>
<feature type="region of interest" description="Disordered" evidence="1">
    <location>
        <begin position="1"/>
        <end position="47"/>
    </location>
</feature>
<feature type="region of interest" description="Disordered" evidence="1">
    <location>
        <begin position="321"/>
        <end position="340"/>
    </location>
</feature>
<dbReference type="AlphaFoldDB" id="A0A175W6K0"/>
<proteinExistence type="predicted"/>
<evidence type="ECO:0000313" key="3">
    <source>
        <dbReference type="Proteomes" id="UP000078237"/>
    </source>
</evidence>
<comment type="caution">
    <text evidence="2">The sequence shown here is derived from an EMBL/GenBank/DDBJ whole genome shotgun (WGS) entry which is preliminary data.</text>
</comment>
<evidence type="ECO:0000256" key="1">
    <source>
        <dbReference type="SAM" id="MobiDB-lite"/>
    </source>
</evidence>
<reference evidence="2 3" key="1">
    <citation type="journal article" date="2016" name="Genome Announc.">
        <title>Genome Sequence of Madurella mycetomatis mm55, Isolated from a Human Mycetoma Case in Sudan.</title>
        <authorList>
            <person name="Smit S."/>
            <person name="Derks M.F."/>
            <person name="Bervoets S."/>
            <person name="Fahal A."/>
            <person name="van Leeuwen W."/>
            <person name="van Belkum A."/>
            <person name="van de Sande W.W."/>
        </authorList>
    </citation>
    <scope>NUCLEOTIDE SEQUENCE [LARGE SCALE GENOMIC DNA]</scope>
    <source>
        <strain evidence="3">mm55</strain>
    </source>
</reference>
<feature type="region of interest" description="Disordered" evidence="1">
    <location>
        <begin position="453"/>
        <end position="475"/>
    </location>
</feature>
<organism evidence="2 3">
    <name type="scientific">Madurella mycetomatis</name>
    <dbReference type="NCBI Taxonomy" id="100816"/>
    <lineage>
        <taxon>Eukaryota</taxon>
        <taxon>Fungi</taxon>
        <taxon>Dikarya</taxon>
        <taxon>Ascomycota</taxon>
        <taxon>Pezizomycotina</taxon>
        <taxon>Sordariomycetes</taxon>
        <taxon>Sordariomycetidae</taxon>
        <taxon>Sordariales</taxon>
        <taxon>Sordariales incertae sedis</taxon>
        <taxon>Madurella</taxon>
    </lineage>
</organism>
<feature type="region of interest" description="Disordered" evidence="1">
    <location>
        <begin position="416"/>
        <end position="437"/>
    </location>
</feature>
<evidence type="ECO:0000313" key="2">
    <source>
        <dbReference type="EMBL" id="KXX79283.1"/>
    </source>
</evidence>
<feature type="compositionally biased region" description="Polar residues" evidence="1">
    <location>
        <begin position="93"/>
        <end position="104"/>
    </location>
</feature>
<feature type="compositionally biased region" description="Basic and acidic residues" evidence="1">
    <location>
        <begin position="328"/>
        <end position="337"/>
    </location>
</feature>
<accession>A0A175W6K0</accession>
<keyword evidence="3" id="KW-1185">Reference proteome</keyword>
<feature type="compositionally biased region" description="Low complexity" evidence="1">
    <location>
        <begin position="422"/>
        <end position="432"/>
    </location>
</feature>
<feature type="region of interest" description="Disordered" evidence="1">
    <location>
        <begin position="164"/>
        <end position="204"/>
    </location>
</feature>
<dbReference type="Proteomes" id="UP000078237">
    <property type="component" value="Unassembled WGS sequence"/>
</dbReference>
<feature type="compositionally biased region" description="Polar residues" evidence="1">
    <location>
        <begin position="519"/>
        <end position="541"/>
    </location>
</feature>